<dbReference type="SUPFAM" id="SSF52540">
    <property type="entry name" value="P-loop containing nucleoside triphosphate hydrolases"/>
    <property type="match status" value="1"/>
</dbReference>
<dbReference type="PANTHER" id="PTHR23155:SF1152">
    <property type="entry name" value="AAA+ ATPASE DOMAIN-CONTAINING PROTEIN"/>
    <property type="match status" value="1"/>
</dbReference>
<organism evidence="17 18">
    <name type="scientific">Solanum stoloniferum</name>
    <dbReference type="NCBI Taxonomy" id="62892"/>
    <lineage>
        <taxon>Eukaryota</taxon>
        <taxon>Viridiplantae</taxon>
        <taxon>Streptophyta</taxon>
        <taxon>Embryophyta</taxon>
        <taxon>Tracheophyta</taxon>
        <taxon>Spermatophyta</taxon>
        <taxon>Magnoliopsida</taxon>
        <taxon>eudicotyledons</taxon>
        <taxon>Gunneridae</taxon>
        <taxon>Pentapetalae</taxon>
        <taxon>asterids</taxon>
        <taxon>lamiids</taxon>
        <taxon>Solanales</taxon>
        <taxon>Solanaceae</taxon>
        <taxon>Solanoideae</taxon>
        <taxon>Solaneae</taxon>
        <taxon>Solanum</taxon>
    </lineage>
</organism>
<dbReference type="GO" id="GO:0009626">
    <property type="term" value="P:plant-type hypersensitive response"/>
    <property type="evidence" value="ECO:0007669"/>
    <property type="project" value="UniProtKB-KW"/>
</dbReference>
<keyword evidence="18" id="KW-1185">Reference proteome</keyword>
<comment type="subcellular location">
    <subcellularLocation>
        <location evidence="3">Cytoplasm</location>
    </subcellularLocation>
    <subcellularLocation>
        <location evidence="2">Membrane</location>
        <topology evidence="2">Peripheral membrane protein</topology>
    </subcellularLocation>
</comment>
<evidence type="ECO:0000256" key="1">
    <source>
        <dbReference type="ARBA" id="ARBA00002074"/>
    </source>
</evidence>
<keyword evidence="12 14" id="KW-0175">Coiled coil</keyword>
<comment type="caution">
    <text evidence="17">The sequence shown here is derived from an EMBL/GenBank/DDBJ whole genome shotgun (WGS) entry which is preliminary data.</text>
</comment>
<dbReference type="Gene3D" id="3.80.10.10">
    <property type="entry name" value="Ribonuclease Inhibitor"/>
    <property type="match status" value="1"/>
</dbReference>
<dbReference type="PRINTS" id="PR00364">
    <property type="entry name" value="DISEASERSIST"/>
</dbReference>
<dbReference type="CDD" id="cd14798">
    <property type="entry name" value="RX-CC_like"/>
    <property type="match status" value="1"/>
</dbReference>
<evidence type="ECO:0000256" key="8">
    <source>
        <dbReference type="ARBA" id="ARBA00022737"/>
    </source>
</evidence>
<dbReference type="Gene3D" id="1.10.8.430">
    <property type="entry name" value="Helical domain of apoptotic protease-activating factors"/>
    <property type="match status" value="1"/>
</dbReference>
<evidence type="ECO:0000313" key="18">
    <source>
        <dbReference type="Proteomes" id="UP001627284"/>
    </source>
</evidence>
<dbReference type="Proteomes" id="UP001627284">
    <property type="component" value="Unassembled WGS sequence"/>
</dbReference>
<keyword evidence="9" id="KW-0547">Nucleotide-binding</keyword>
<keyword evidence="11" id="KW-0067">ATP-binding</keyword>
<keyword evidence="10" id="KW-0611">Plant defense</keyword>
<dbReference type="Gene3D" id="1.10.10.10">
    <property type="entry name" value="Winged helix-like DNA-binding domain superfamily/Winged helix DNA-binding domain"/>
    <property type="match status" value="1"/>
</dbReference>
<sequence>MAYAALSSLMYTLEQLLKPNQSFVCRCSTQQHLQSLYQNLSALQLFLDSTTTKDIETLKFIEKRIRDVIYKAEDKVDSSLRSIILADCTESREGACKFFEEELVKVEKDVDSLEQEVMQIEFNKHGSRSAELAAAPSSPEKGKIEENTIVGMEDDFNTILDRLTAQTHELTVIPIFGMGGIGKTTLARKVYDDSFISSRFDKHAWVTLSEEYNERQILLELASSITVSNQEMSDDQLREIVRRGLKGWRFLIVIDDIWSTEAWDQMQRIFPNDDNKSRILLTTRLKYVADYVNCPDFPPHCKSFLTLDDSWNLFTGKLFRKDVCPPLLVEIGKHIVQQCQGLPLSVIVVAGLLGKMDPTYDNWKKVEENLSSFFGTVSERCQSILSLSYNYLPQYLKACFLYVGGFPEDIEINVSELIRLWIAEEFVRGRNNKRLEVVAEEYLEELIDRSLMLADNHGDNGMMRTCKIHDLLRQLCLREAHTENVVHVMNANVSISLEAIDDKRRLIVQFDLEEKQFYPTRHSSGITSITRTFISRQTYFRKRNLSIVSQLKLLKVLDVFSIEYDFSCVIPQLVHLRYVAAKIEETLSLAKLRNLQTIIFESFLGTKLKHPVDIWTTTEIRHVDIRSPLYISNPVEAENNSSGEHPLFLNNLQTLTLHLSPFAVEIIRRTPNLKELRILHEAKHSDGLAILDSLCLLEKLEKLHLEAQQTVNPIMIFSGDIFLPNLKELTLSSTYIPWEAMNLLANLPNLEVLKGYSAFDGTDWSLNEDVVFRKLKRLLLDRCRDLQKWEAGSDNFPMLEKLMMFWLDKLEKIPESIGDIMTLKLIQIEYCSFGVETSAEKIKQEQQSLGNYELQVQITPMLSHVWQQQQQDQQVRQLQQTLLQSERALIAAECFIRHSDKWS</sequence>
<dbReference type="FunFam" id="3.40.50.300:FF:001091">
    <property type="entry name" value="Probable disease resistance protein At1g61300"/>
    <property type="match status" value="1"/>
</dbReference>
<dbReference type="GO" id="GO:0051607">
    <property type="term" value="P:defense response to virus"/>
    <property type="evidence" value="ECO:0007669"/>
    <property type="project" value="UniProtKB-ARBA"/>
</dbReference>
<dbReference type="InterPro" id="IPR058922">
    <property type="entry name" value="WHD_DRP"/>
</dbReference>
<evidence type="ECO:0000256" key="7">
    <source>
        <dbReference type="ARBA" id="ARBA00022667"/>
    </source>
</evidence>
<dbReference type="SUPFAM" id="SSF52058">
    <property type="entry name" value="L domain-like"/>
    <property type="match status" value="1"/>
</dbReference>
<keyword evidence="8" id="KW-0677">Repeat</keyword>
<feature type="domain" description="NB-ARC" evidence="15">
    <location>
        <begin position="153"/>
        <end position="323"/>
    </location>
</feature>
<dbReference type="Gene3D" id="1.20.5.4130">
    <property type="match status" value="1"/>
</dbReference>
<dbReference type="GO" id="GO:0005524">
    <property type="term" value="F:ATP binding"/>
    <property type="evidence" value="ECO:0007669"/>
    <property type="project" value="UniProtKB-KW"/>
</dbReference>
<dbReference type="InterPro" id="IPR027417">
    <property type="entry name" value="P-loop_NTPase"/>
</dbReference>
<feature type="domain" description="Disease resistance protein winged helix" evidence="16">
    <location>
        <begin position="406"/>
        <end position="475"/>
    </location>
</feature>
<comment type="similarity">
    <text evidence="4">Belongs to the disease resistance NB-LRR family.</text>
</comment>
<keyword evidence="7" id="KW-0381">Hypersensitive response</keyword>
<dbReference type="InterPro" id="IPR032675">
    <property type="entry name" value="LRR_dom_sf"/>
</dbReference>
<evidence type="ECO:0000313" key="17">
    <source>
        <dbReference type="EMBL" id="KAL3353416.1"/>
    </source>
</evidence>
<keyword evidence="6" id="KW-0433">Leucine-rich repeat</keyword>
<dbReference type="PANTHER" id="PTHR23155">
    <property type="entry name" value="DISEASE RESISTANCE PROTEIN RP"/>
    <property type="match status" value="1"/>
</dbReference>
<evidence type="ECO:0000256" key="14">
    <source>
        <dbReference type="SAM" id="Coils"/>
    </source>
</evidence>
<evidence type="ECO:0000256" key="5">
    <source>
        <dbReference type="ARBA" id="ARBA00022490"/>
    </source>
</evidence>
<evidence type="ECO:0000256" key="10">
    <source>
        <dbReference type="ARBA" id="ARBA00022821"/>
    </source>
</evidence>
<protein>
    <recommendedName>
        <fullName evidence="19">NB-ARC domain-containing protein</fullName>
    </recommendedName>
</protein>
<reference evidence="17 18" key="1">
    <citation type="submission" date="2024-05" db="EMBL/GenBank/DDBJ databases">
        <title>De novo assembly of an allotetraploid wild potato.</title>
        <authorList>
            <person name="Hosaka A.J."/>
        </authorList>
    </citation>
    <scope>NUCLEOTIDE SEQUENCE [LARGE SCALE GENOMIC DNA]</scope>
    <source>
        <tissue evidence="17">Young leaves</tissue>
    </source>
</reference>
<dbReference type="InterPro" id="IPR042197">
    <property type="entry name" value="Apaf_helical"/>
</dbReference>
<gene>
    <name evidence="17" type="ORF">AABB24_018240</name>
</gene>
<dbReference type="InterPro" id="IPR002182">
    <property type="entry name" value="NB-ARC"/>
</dbReference>
<evidence type="ECO:0000256" key="9">
    <source>
        <dbReference type="ARBA" id="ARBA00022741"/>
    </source>
</evidence>
<comment type="function">
    <text evidence="1">Confers resistance to late blight (Phytophthora infestans) races carrying the avirulence gene Avr1. Resistance proteins guard the plant against pathogens that contain an appropriate avirulence protein via an indirect interaction with this avirulence protein. That triggers a defense system including the hypersensitive response, which restricts the pathogen growth.</text>
</comment>
<evidence type="ECO:0000256" key="2">
    <source>
        <dbReference type="ARBA" id="ARBA00004170"/>
    </source>
</evidence>
<evidence type="ECO:0000259" key="16">
    <source>
        <dbReference type="Pfam" id="PF23559"/>
    </source>
</evidence>
<evidence type="ECO:0000256" key="13">
    <source>
        <dbReference type="ARBA" id="ARBA00023136"/>
    </source>
</evidence>
<keyword evidence="5" id="KW-0963">Cytoplasm</keyword>
<dbReference type="GO" id="GO:0005737">
    <property type="term" value="C:cytoplasm"/>
    <property type="evidence" value="ECO:0007669"/>
    <property type="project" value="UniProtKB-SubCell"/>
</dbReference>
<keyword evidence="13" id="KW-0472">Membrane</keyword>
<dbReference type="InterPro" id="IPR038005">
    <property type="entry name" value="RX-like_CC"/>
</dbReference>
<evidence type="ECO:0000256" key="4">
    <source>
        <dbReference type="ARBA" id="ARBA00008894"/>
    </source>
</evidence>
<evidence type="ECO:0000259" key="15">
    <source>
        <dbReference type="Pfam" id="PF00931"/>
    </source>
</evidence>
<dbReference type="Pfam" id="PF23559">
    <property type="entry name" value="WHD_DRP"/>
    <property type="match status" value="1"/>
</dbReference>
<evidence type="ECO:0008006" key="19">
    <source>
        <dbReference type="Google" id="ProtNLM"/>
    </source>
</evidence>
<dbReference type="EMBL" id="JBJKTR010000011">
    <property type="protein sequence ID" value="KAL3353416.1"/>
    <property type="molecule type" value="Genomic_DNA"/>
</dbReference>
<dbReference type="InterPro" id="IPR044974">
    <property type="entry name" value="Disease_R_plants"/>
</dbReference>
<evidence type="ECO:0000256" key="6">
    <source>
        <dbReference type="ARBA" id="ARBA00022614"/>
    </source>
</evidence>
<feature type="coiled-coil region" evidence="14">
    <location>
        <begin position="96"/>
        <end position="123"/>
    </location>
</feature>
<dbReference type="AlphaFoldDB" id="A0ABD2TBG0"/>
<evidence type="ECO:0000256" key="12">
    <source>
        <dbReference type="ARBA" id="ARBA00023054"/>
    </source>
</evidence>
<evidence type="ECO:0000256" key="11">
    <source>
        <dbReference type="ARBA" id="ARBA00022840"/>
    </source>
</evidence>
<dbReference type="FunFam" id="1.10.10.10:FF:000322">
    <property type="entry name" value="Probable disease resistance protein At1g63360"/>
    <property type="match status" value="1"/>
</dbReference>
<dbReference type="Gene3D" id="3.40.50.300">
    <property type="entry name" value="P-loop containing nucleotide triphosphate hydrolases"/>
    <property type="match status" value="1"/>
</dbReference>
<accession>A0ABD2TBG0</accession>
<dbReference type="GO" id="GO:0016020">
    <property type="term" value="C:membrane"/>
    <property type="evidence" value="ECO:0007669"/>
    <property type="project" value="UniProtKB-SubCell"/>
</dbReference>
<proteinExistence type="inferred from homology"/>
<dbReference type="InterPro" id="IPR036388">
    <property type="entry name" value="WH-like_DNA-bd_sf"/>
</dbReference>
<dbReference type="Pfam" id="PF00931">
    <property type="entry name" value="NB-ARC"/>
    <property type="match status" value="1"/>
</dbReference>
<name>A0ABD2TBG0_9SOLN</name>
<evidence type="ECO:0000256" key="3">
    <source>
        <dbReference type="ARBA" id="ARBA00004496"/>
    </source>
</evidence>